<dbReference type="EMBL" id="CAJNOG010000254">
    <property type="protein sequence ID" value="CAF1120091.1"/>
    <property type="molecule type" value="Genomic_DNA"/>
</dbReference>
<accession>A0A819MF65</accession>
<gene>
    <name evidence="2" type="ORF">JYZ213_LOCUS22429</name>
    <name evidence="3" type="ORF">OXD698_LOCUS28228</name>
</gene>
<sequence length="252" mass="27522">MPKYQIPDVSFVKKLTSNEWASKVIPISNTKQQHPKNIKQLPPHEQKDSLCTPSDCFENVESSSDVMNINNNKNNNKKYFKVLLISVGVLLILGVLASVVMGIYALVYINKTTVASTTVTTSTTSTTTTFLPPQCYSYTIINDTTRLITAGSGYASDYGLFSTGTLVRFFGAGGTQIATFPPGGYHCTATYTGWYAGALPSFSNTVTGIMCYTPGSSSCTLYNTISVTNCGTFYVYNLIDPPNYSYIRYCTV</sequence>
<dbReference type="EMBL" id="CAJOAZ010003017">
    <property type="protein sequence ID" value="CAF3978255.1"/>
    <property type="molecule type" value="Genomic_DNA"/>
</dbReference>
<proteinExistence type="predicted"/>
<name>A0A819MF65_9BILA</name>
<protein>
    <submittedName>
        <fullName evidence="3">Uncharacterized protein</fullName>
    </submittedName>
</protein>
<comment type="caution">
    <text evidence="3">The sequence shown here is derived from an EMBL/GenBank/DDBJ whole genome shotgun (WGS) entry which is preliminary data.</text>
</comment>
<feature type="transmembrane region" description="Helical" evidence="1">
    <location>
        <begin position="82"/>
        <end position="109"/>
    </location>
</feature>
<reference evidence="3" key="1">
    <citation type="submission" date="2021-02" db="EMBL/GenBank/DDBJ databases">
        <authorList>
            <person name="Nowell W R."/>
        </authorList>
    </citation>
    <scope>NUCLEOTIDE SEQUENCE</scope>
</reference>
<organism evidence="3 4">
    <name type="scientific">Adineta steineri</name>
    <dbReference type="NCBI Taxonomy" id="433720"/>
    <lineage>
        <taxon>Eukaryota</taxon>
        <taxon>Metazoa</taxon>
        <taxon>Spiralia</taxon>
        <taxon>Gnathifera</taxon>
        <taxon>Rotifera</taxon>
        <taxon>Eurotatoria</taxon>
        <taxon>Bdelloidea</taxon>
        <taxon>Adinetida</taxon>
        <taxon>Adinetidae</taxon>
        <taxon>Adineta</taxon>
    </lineage>
</organism>
<evidence type="ECO:0000313" key="3">
    <source>
        <dbReference type="EMBL" id="CAF3978255.1"/>
    </source>
</evidence>
<dbReference type="AlphaFoldDB" id="A0A819MF65"/>
<keyword evidence="1" id="KW-1133">Transmembrane helix</keyword>
<dbReference type="Proteomes" id="UP000663845">
    <property type="component" value="Unassembled WGS sequence"/>
</dbReference>
<keyword evidence="1" id="KW-0472">Membrane</keyword>
<dbReference type="Proteomes" id="UP000663844">
    <property type="component" value="Unassembled WGS sequence"/>
</dbReference>
<evidence type="ECO:0000256" key="1">
    <source>
        <dbReference type="SAM" id="Phobius"/>
    </source>
</evidence>
<evidence type="ECO:0000313" key="2">
    <source>
        <dbReference type="EMBL" id="CAF1120091.1"/>
    </source>
</evidence>
<evidence type="ECO:0000313" key="4">
    <source>
        <dbReference type="Proteomes" id="UP000663844"/>
    </source>
</evidence>
<keyword evidence="1" id="KW-0812">Transmembrane</keyword>